<keyword evidence="4 10" id="KW-0812">Transmembrane</keyword>
<evidence type="ECO:0000256" key="9">
    <source>
        <dbReference type="SAM" id="MobiDB-lite"/>
    </source>
</evidence>
<dbReference type="InterPro" id="IPR003593">
    <property type="entry name" value="AAA+_ATPase"/>
</dbReference>
<gene>
    <name evidence="12" type="ORF">TanjilG_00255</name>
</gene>
<dbReference type="STRING" id="3871.A0A394D4A4"/>
<dbReference type="KEGG" id="lang:109337033"/>
<feature type="transmembrane region" description="Helical" evidence="10">
    <location>
        <begin position="432"/>
        <end position="449"/>
    </location>
</feature>
<name>A0A394D4A4_LUPAN</name>
<evidence type="ECO:0000256" key="7">
    <source>
        <dbReference type="ARBA" id="ARBA00022989"/>
    </source>
</evidence>
<evidence type="ECO:0000256" key="5">
    <source>
        <dbReference type="ARBA" id="ARBA00022741"/>
    </source>
</evidence>
<evidence type="ECO:0000256" key="4">
    <source>
        <dbReference type="ARBA" id="ARBA00022692"/>
    </source>
</evidence>
<evidence type="ECO:0000256" key="3">
    <source>
        <dbReference type="ARBA" id="ARBA00022448"/>
    </source>
</evidence>
<proteinExistence type="inferred from homology"/>
<feature type="domain" description="ABC transporter" evidence="11">
    <location>
        <begin position="61"/>
        <end position="325"/>
    </location>
</feature>
<keyword evidence="3" id="KW-0813">Transport</keyword>
<protein>
    <recommendedName>
        <fullName evidence="11">ABC transporter domain-containing protein</fullName>
    </recommendedName>
</protein>
<dbReference type="Pfam" id="PF00005">
    <property type="entry name" value="ABC_tran"/>
    <property type="match status" value="1"/>
</dbReference>
<dbReference type="GO" id="GO:0140359">
    <property type="term" value="F:ABC-type transporter activity"/>
    <property type="evidence" value="ECO:0007669"/>
    <property type="project" value="InterPro"/>
</dbReference>
<evidence type="ECO:0000313" key="13">
    <source>
        <dbReference type="Proteomes" id="UP000188354"/>
    </source>
</evidence>
<dbReference type="EMBL" id="MLAU01001099">
    <property type="protein sequence ID" value="OIW18004.1"/>
    <property type="molecule type" value="Genomic_DNA"/>
</dbReference>
<dbReference type="GO" id="GO:0016887">
    <property type="term" value="F:ATP hydrolysis activity"/>
    <property type="evidence" value="ECO:0007669"/>
    <property type="project" value="InterPro"/>
</dbReference>
<evidence type="ECO:0000256" key="6">
    <source>
        <dbReference type="ARBA" id="ARBA00022840"/>
    </source>
</evidence>
<dbReference type="PROSITE" id="PS50893">
    <property type="entry name" value="ABC_TRANSPORTER_2"/>
    <property type="match status" value="1"/>
</dbReference>
<dbReference type="InterPro" id="IPR027417">
    <property type="entry name" value="P-loop_NTPase"/>
</dbReference>
<dbReference type="SMART" id="SM00382">
    <property type="entry name" value="AAA"/>
    <property type="match status" value="1"/>
</dbReference>
<keyword evidence="13" id="KW-1185">Reference proteome</keyword>
<dbReference type="InterPro" id="IPR050352">
    <property type="entry name" value="ABCG_transporters"/>
</dbReference>
<dbReference type="Gene3D" id="3.40.50.300">
    <property type="entry name" value="P-loop containing nucleotide triphosphate hydrolases"/>
    <property type="match status" value="1"/>
</dbReference>
<dbReference type="GO" id="GO:0005524">
    <property type="term" value="F:ATP binding"/>
    <property type="evidence" value="ECO:0007669"/>
    <property type="project" value="UniProtKB-KW"/>
</dbReference>
<dbReference type="InterPro" id="IPR013525">
    <property type="entry name" value="ABC2_TM"/>
</dbReference>
<keyword evidence="7 10" id="KW-1133">Transmembrane helix</keyword>
<evidence type="ECO:0000256" key="2">
    <source>
        <dbReference type="ARBA" id="ARBA00005814"/>
    </source>
</evidence>
<feature type="transmembrane region" description="Helical" evidence="10">
    <location>
        <begin position="536"/>
        <end position="553"/>
    </location>
</feature>
<evidence type="ECO:0000256" key="8">
    <source>
        <dbReference type="ARBA" id="ARBA00023136"/>
    </source>
</evidence>
<dbReference type="Pfam" id="PF01061">
    <property type="entry name" value="ABC2_membrane"/>
    <property type="match status" value="1"/>
</dbReference>
<keyword evidence="6" id="KW-0067">ATP-binding</keyword>
<dbReference type="FunFam" id="3.40.50.300:FF:000337">
    <property type="entry name" value="ABC transporter G family member 22"/>
    <property type="match status" value="1"/>
</dbReference>
<dbReference type="PANTHER" id="PTHR48041">
    <property type="entry name" value="ABC TRANSPORTER G FAMILY MEMBER 28"/>
    <property type="match status" value="1"/>
</dbReference>
<accession>A0A394D4A4</accession>
<keyword evidence="8 10" id="KW-0472">Membrane</keyword>
<dbReference type="OrthoDB" id="66620at2759"/>
<keyword evidence="5" id="KW-0547">Nucleotide-binding</keyword>
<dbReference type="Proteomes" id="UP000188354">
    <property type="component" value="Unassembled WGS sequence"/>
</dbReference>
<dbReference type="InterPro" id="IPR003439">
    <property type="entry name" value="ABC_transporter-like_ATP-bd"/>
</dbReference>
<evidence type="ECO:0000259" key="11">
    <source>
        <dbReference type="PROSITE" id="PS50893"/>
    </source>
</evidence>
<dbReference type="CDD" id="cd03213">
    <property type="entry name" value="ABCG_EPDR"/>
    <property type="match status" value="1"/>
</dbReference>
<dbReference type="SUPFAM" id="SSF52540">
    <property type="entry name" value="P-loop containing nucleoside triphosphate hydrolases"/>
    <property type="match status" value="1"/>
</dbReference>
<sequence>MEIGRENEIEDISMSPPSGSNGIGHNKEFLSQAYLRTRYTEIDIQVEGSSFNQNHTLPIFLKFEDVEYKVRNRQAGSNNPVKTVVSKVATQLTMEEDRYKKILKGITGSIGPGEILALMGPSGSGKTTLLRVISGRLLENTKGKITYNDVPYTPAVKRRIGFVAQEDVLFPQLTVEETLVFSALLRLPTSMSKQQKYAKVDTTIKELGLERCRGTKIGGGFLKGISGGERKRTSIGYEILVDPSLLLLDEPTSGLDSTSANKLLLTLQGLAKAGRTIITTIHQPSSRIFHMFDKLLLISEGYPVYYGKARESVEYFSSLRFVPEIPMNPAEFLIDLATGQVNDMSVPADIFEDQESIDPSKAVVKYLQLKYKALLEPKEKEENHGAATTPEHLQLAIQVKKEWTLSWLDQFMILSRRTFKARCKDYFDKLRLVQALGVALLLGLLWWKSSTNTEAQLRDQVGLVFYICIFWTSSCIFGAVYVFPFEKVYLIKERKADMYRLSVYYACSTLCDMVAHVFYPTIFMAILYFMAGFKRTIACFFLTLLTVLLIAVTSQGAGELFGAAVMSIKRSGMAASLILMMFLLTGGYYVQHIPKFMRWLKYMSFMYYGFRLLLKVQYSGDELYDCESNGGCKTLQSSPSFDTVNLKGGLKEVWILLAMAISYRFLAYWCLHRRIDTTN</sequence>
<feature type="transmembrane region" description="Helical" evidence="10">
    <location>
        <begin position="653"/>
        <end position="671"/>
    </location>
</feature>
<feature type="transmembrane region" description="Helical" evidence="10">
    <location>
        <begin position="461"/>
        <end position="483"/>
    </location>
</feature>
<feature type="region of interest" description="Disordered" evidence="9">
    <location>
        <begin position="1"/>
        <end position="25"/>
    </location>
</feature>
<comment type="caution">
    <text evidence="12">The sequence shown here is derived from an EMBL/GenBank/DDBJ whole genome shotgun (WGS) entry which is preliminary data.</text>
</comment>
<evidence type="ECO:0000313" key="12">
    <source>
        <dbReference type="EMBL" id="OIW18004.1"/>
    </source>
</evidence>
<dbReference type="GO" id="GO:0016020">
    <property type="term" value="C:membrane"/>
    <property type="evidence" value="ECO:0007669"/>
    <property type="project" value="UniProtKB-SubCell"/>
</dbReference>
<dbReference type="AlphaFoldDB" id="A0A394D4A4"/>
<feature type="transmembrane region" description="Helical" evidence="10">
    <location>
        <begin position="503"/>
        <end position="529"/>
    </location>
</feature>
<reference evidence="12 13" key="1">
    <citation type="journal article" date="2017" name="Plant Biotechnol. J.">
        <title>A comprehensive draft genome sequence for lupin (Lupinus angustifolius), an emerging health food: insights into plant-microbe interactions and legume evolution.</title>
        <authorList>
            <person name="Hane J.K."/>
            <person name="Ming Y."/>
            <person name="Kamphuis L.G."/>
            <person name="Nelson M.N."/>
            <person name="Garg G."/>
            <person name="Atkins C.A."/>
            <person name="Bayer P.E."/>
            <person name="Bravo A."/>
            <person name="Bringans S."/>
            <person name="Cannon S."/>
            <person name="Edwards D."/>
            <person name="Foley R."/>
            <person name="Gao L.L."/>
            <person name="Harrison M.J."/>
            <person name="Huang W."/>
            <person name="Hurgobin B."/>
            <person name="Li S."/>
            <person name="Liu C.W."/>
            <person name="McGrath A."/>
            <person name="Morahan G."/>
            <person name="Murray J."/>
            <person name="Weller J."/>
            <person name="Jian J."/>
            <person name="Singh K.B."/>
        </authorList>
    </citation>
    <scope>NUCLEOTIDE SEQUENCE [LARGE SCALE GENOMIC DNA]</scope>
    <source>
        <strain evidence="13">cv. Tanjil</strain>
        <tissue evidence="12">Whole plant</tissue>
    </source>
</reference>
<evidence type="ECO:0000256" key="1">
    <source>
        <dbReference type="ARBA" id="ARBA00004141"/>
    </source>
</evidence>
<feature type="transmembrane region" description="Helical" evidence="10">
    <location>
        <begin position="573"/>
        <end position="590"/>
    </location>
</feature>
<comment type="similarity">
    <text evidence="2">Belongs to the ABC transporter superfamily. ABCG family. Eye pigment precursor importer (TC 3.A.1.204) subfamily.</text>
</comment>
<dbReference type="Gramene" id="OIW18004">
    <property type="protein sequence ID" value="OIW18004"/>
    <property type="gene ID" value="TanjilG_00255"/>
</dbReference>
<comment type="subcellular location">
    <subcellularLocation>
        <location evidence="1">Membrane</location>
        <topology evidence="1">Multi-pass membrane protein</topology>
    </subcellularLocation>
</comment>
<organism evidence="12 13">
    <name type="scientific">Lupinus angustifolius</name>
    <name type="common">Narrow-leaved blue lupine</name>
    <dbReference type="NCBI Taxonomy" id="3871"/>
    <lineage>
        <taxon>Eukaryota</taxon>
        <taxon>Viridiplantae</taxon>
        <taxon>Streptophyta</taxon>
        <taxon>Embryophyta</taxon>
        <taxon>Tracheophyta</taxon>
        <taxon>Spermatophyta</taxon>
        <taxon>Magnoliopsida</taxon>
        <taxon>eudicotyledons</taxon>
        <taxon>Gunneridae</taxon>
        <taxon>Pentapetalae</taxon>
        <taxon>rosids</taxon>
        <taxon>fabids</taxon>
        <taxon>Fabales</taxon>
        <taxon>Fabaceae</taxon>
        <taxon>Papilionoideae</taxon>
        <taxon>50 kb inversion clade</taxon>
        <taxon>genistoids sensu lato</taxon>
        <taxon>core genistoids</taxon>
        <taxon>Genisteae</taxon>
        <taxon>Lupinus</taxon>
    </lineage>
</organism>
<dbReference type="PANTHER" id="PTHR48041:SF135">
    <property type="entry name" value="ABC TRANSPORTER G FAMILY MEMBER 26"/>
    <property type="match status" value="1"/>
</dbReference>
<evidence type="ECO:0000256" key="10">
    <source>
        <dbReference type="SAM" id="Phobius"/>
    </source>
</evidence>